<organism evidence="3 4">
    <name type="scientific">Carya illinoinensis</name>
    <name type="common">Pecan</name>
    <dbReference type="NCBI Taxonomy" id="32201"/>
    <lineage>
        <taxon>Eukaryota</taxon>
        <taxon>Viridiplantae</taxon>
        <taxon>Streptophyta</taxon>
        <taxon>Embryophyta</taxon>
        <taxon>Tracheophyta</taxon>
        <taxon>Spermatophyta</taxon>
        <taxon>Magnoliopsida</taxon>
        <taxon>eudicotyledons</taxon>
        <taxon>Gunneridae</taxon>
        <taxon>Pentapetalae</taxon>
        <taxon>rosids</taxon>
        <taxon>fabids</taxon>
        <taxon>Fagales</taxon>
        <taxon>Juglandaceae</taxon>
        <taxon>Carya</taxon>
    </lineage>
</organism>
<evidence type="ECO:0000256" key="2">
    <source>
        <dbReference type="SAM" id="Phobius"/>
    </source>
</evidence>
<gene>
    <name evidence="3" type="ORF">CIPAW_14G071700</name>
</gene>
<keyword evidence="2" id="KW-0472">Membrane</keyword>
<keyword evidence="4" id="KW-1185">Reference proteome</keyword>
<evidence type="ECO:0000256" key="1">
    <source>
        <dbReference type="SAM" id="MobiDB-lite"/>
    </source>
</evidence>
<proteinExistence type="predicted"/>
<keyword evidence="2" id="KW-0812">Transmembrane</keyword>
<name>A0A8T1NK32_CARIL</name>
<evidence type="ECO:0000313" key="3">
    <source>
        <dbReference type="EMBL" id="KAG6629253.1"/>
    </source>
</evidence>
<feature type="region of interest" description="Disordered" evidence="1">
    <location>
        <begin position="1"/>
        <end position="43"/>
    </location>
</feature>
<feature type="transmembrane region" description="Helical" evidence="2">
    <location>
        <begin position="124"/>
        <end position="146"/>
    </location>
</feature>
<accession>A0A8T1NK32</accession>
<dbReference type="Proteomes" id="UP000811609">
    <property type="component" value="Chromosome 14"/>
</dbReference>
<keyword evidence="2" id="KW-1133">Transmembrane helix</keyword>
<feature type="compositionally biased region" description="Basic and acidic residues" evidence="1">
    <location>
        <begin position="30"/>
        <end position="43"/>
    </location>
</feature>
<dbReference type="AlphaFoldDB" id="A0A8T1NK32"/>
<sequence length="207" mass="22486">MKSGDVRKQRSRKIAKKEFKRLAKKHTSRRSSDAGLERASKLGDRLGPLRNGVLGEFTRQHETHRGLDLPRGDGGLLVIPREPGSLLGELLKDVIDEAVHDPHGLAGDPDIGVNLFKHLEDVDLVGLNTLLGPLLLLVRGAGSAFLRELLSSLGLLLGWSLLRNRRFLLLGGLLLGGFLLGFGCHNESTGNETINVEEKKAGEALTD</sequence>
<comment type="caution">
    <text evidence="3">The sequence shown here is derived from an EMBL/GenBank/DDBJ whole genome shotgun (WGS) entry which is preliminary data.</text>
</comment>
<feature type="transmembrane region" description="Helical" evidence="2">
    <location>
        <begin position="166"/>
        <end position="184"/>
    </location>
</feature>
<reference evidence="3" key="1">
    <citation type="submission" date="2020-12" db="EMBL/GenBank/DDBJ databases">
        <title>WGS assembly of Carya illinoinensis cv. Pawnee.</title>
        <authorList>
            <person name="Platts A."/>
            <person name="Shu S."/>
            <person name="Wright S."/>
            <person name="Barry K."/>
            <person name="Edger P."/>
            <person name="Pires J.C."/>
            <person name="Schmutz J."/>
        </authorList>
    </citation>
    <scope>NUCLEOTIDE SEQUENCE</scope>
    <source>
        <tissue evidence="3">Leaf</tissue>
    </source>
</reference>
<evidence type="ECO:0000313" key="4">
    <source>
        <dbReference type="Proteomes" id="UP000811609"/>
    </source>
</evidence>
<dbReference type="EMBL" id="CM031822">
    <property type="protein sequence ID" value="KAG6629253.1"/>
    <property type="molecule type" value="Genomic_DNA"/>
</dbReference>
<protein>
    <submittedName>
        <fullName evidence="3">Uncharacterized protein</fullName>
    </submittedName>
</protein>